<keyword evidence="1" id="KW-0812">Transmembrane</keyword>
<keyword evidence="1" id="KW-1133">Transmembrane helix</keyword>
<reference evidence="2" key="1">
    <citation type="journal article" date="2020" name="Stud. Mycol.">
        <title>101 Dothideomycetes genomes: a test case for predicting lifestyles and emergence of pathogens.</title>
        <authorList>
            <person name="Haridas S."/>
            <person name="Albert R."/>
            <person name="Binder M."/>
            <person name="Bloem J."/>
            <person name="Labutti K."/>
            <person name="Salamov A."/>
            <person name="Andreopoulos B."/>
            <person name="Baker S."/>
            <person name="Barry K."/>
            <person name="Bills G."/>
            <person name="Bluhm B."/>
            <person name="Cannon C."/>
            <person name="Castanera R."/>
            <person name="Culley D."/>
            <person name="Daum C."/>
            <person name="Ezra D."/>
            <person name="Gonzalez J."/>
            <person name="Henrissat B."/>
            <person name="Kuo A."/>
            <person name="Liang C."/>
            <person name="Lipzen A."/>
            <person name="Lutzoni F."/>
            <person name="Magnuson J."/>
            <person name="Mondo S."/>
            <person name="Nolan M."/>
            <person name="Ohm R."/>
            <person name="Pangilinan J."/>
            <person name="Park H.-J."/>
            <person name="Ramirez L."/>
            <person name="Alfaro M."/>
            <person name="Sun H."/>
            <person name="Tritt A."/>
            <person name="Yoshinaga Y."/>
            <person name="Zwiers L.-H."/>
            <person name="Turgeon B."/>
            <person name="Goodwin S."/>
            <person name="Spatafora J."/>
            <person name="Crous P."/>
            <person name="Grigoriev I."/>
        </authorList>
    </citation>
    <scope>NUCLEOTIDE SEQUENCE</scope>
    <source>
        <strain evidence="2">CBS 175.79</strain>
    </source>
</reference>
<dbReference type="AlphaFoldDB" id="A0A6A5XUM6"/>
<dbReference type="RefSeq" id="XP_033384992.1">
    <property type="nucleotide sequence ID" value="XM_033521893.1"/>
</dbReference>
<organism evidence="2 3">
    <name type="scientific">Aaosphaeria arxii CBS 175.79</name>
    <dbReference type="NCBI Taxonomy" id="1450172"/>
    <lineage>
        <taxon>Eukaryota</taxon>
        <taxon>Fungi</taxon>
        <taxon>Dikarya</taxon>
        <taxon>Ascomycota</taxon>
        <taxon>Pezizomycotina</taxon>
        <taxon>Dothideomycetes</taxon>
        <taxon>Pleosporomycetidae</taxon>
        <taxon>Pleosporales</taxon>
        <taxon>Pleosporales incertae sedis</taxon>
        <taxon>Aaosphaeria</taxon>
    </lineage>
</organism>
<keyword evidence="3" id="KW-1185">Reference proteome</keyword>
<dbReference type="Proteomes" id="UP000799778">
    <property type="component" value="Unassembled WGS sequence"/>
</dbReference>
<dbReference type="EMBL" id="ML978069">
    <property type="protein sequence ID" value="KAF2016653.1"/>
    <property type="molecule type" value="Genomic_DNA"/>
</dbReference>
<evidence type="ECO:0000313" key="3">
    <source>
        <dbReference type="Proteomes" id="UP000799778"/>
    </source>
</evidence>
<evidence type="ECO:0000256" key="1">
    <source>
        <dbReference type="SAM" id="Phobius"/>
    </source>
</evidence>
<evidence type="ECO:0000313" key="2">
    <source>
        <dbReference type="EMBL" id="KAF2016653.1"/>
    </source>
</evidence>
<sequence length="158" mass="17383">MRSVQYITCLVLVTLSLLSANSILYYPAVLRSSGVLTVHRLRLSLCTFTATTHHQRSSSHNQPLFLAHSTASFHVVFFFCAHASPFDQLGSGGPTHHPHHGARPPAMDCYAQRMTRCLKGWLTGVFGVVVVVVTLVGACAWRLAPRILRVYGSQRLGL</sequence>
<protein>
    <submittedName>
        <fullName evidence="2">Uncharacterized protein</fullName>
    </submittedName>
</protein>
<name>A0A6A5XUM6_9PLEO</name>
<gene>
    <name evidence="2" type="ORF">BU24DRAFT_207371</name>
</gene>
<proteinExistence type="predicted"/>
<feature type="transmembrane region" description="Helical" evidence="1">
    <location>
        <begin position="121"/>
        <end position="144"/>
    </location>
</feature>
<accession>A0A6A5XUM6</accession>
<keyword evidence="1" id="KW-0472">Membrane</keyword>
<dbReference type="GeneID" id="54279290"/>